<dbReference type="UniPathway" id="UPA00253">
    <property type="reaction ID" value="UER00326"/>
</dbReference>
<keyword evidence="2" id="KW-0285">Flavoprotein</keyword>
<dbReference type="Gene3D" id="3.90.700.10">
    <property type="entry name" value="Succinate dehydrogenase/fumarate reductase flavoprotein, catalytic domain"/>
    <property type="match status" value="1"/>
</dbReference>
<keyword evidence="3" id="KW-0560">Oxidoreductase</keyword>
<dbReference type="Gene3D" id="3.50.50.60">
    <property type="entry name" value="FAD/NAD(P)-binding domain"/>
    <property type="match status" value="1"/>
</dbReference>
<dbReference type="PRINTS" id="PR00368">
    <property type="entry name" value="FADPNR"/>
</dbReference>
<sequence length="531" mass="57775">MYPRDMCDSIAVVDGTREKRRAEAVPRLAAEEVGALLARYHPDYREAAFRNLRVGVNRGDRTTHEIADLLEAFSDLDHSKIDLRPEYDTDVLVLGGGGAGVTAALFAEGMGSRVILATKLRLGNSNTIMALGGMQASVHESDSPVRHFADTMAAGKFAGNRKLVKTMVEDGPRIVKWLLDLGVDFDRDGEGNLAVKGAGGLSAPRIISIGDYTGLNIMKVLKDQIRQVDGIDVLEFSPAVELTTNEFGECNGAVLYDLGRKRHFVVRARAVVLATGGSGRLHMQGFPTSNNFGATGDALVLAYRAGARLEGVDSFQYHPTGIMFPEHMVGVLVTEAVRSLGAHLVNAKGERFVNELETRDACAAAIIRECGRGSGVRTPSGAAGVWLDTPLLEEIHGPGFLKGRFPSLYRHFMRVRINISKRPLLVYPTLHYQNGGILIDEKGETTVKNLFTAGEAAGGIHGRNRAMGNSLLDIFVFGRRAGLAAAKRKYNEPGNVTLNHLYRYYDRLKSLRISSTAKSPTLFPEFIVTKL</sequence>
<dbReference type="InterPro" id="IPR030664">
    <property type="entry name" value="SdhA/FrdA/AprA"/>
</dbReference>
<name>A0A831U2H2_GEOME</name>
<feature type="domain" description="FAD-dependent oxidoreductase 2 FAD-binding" evidence="5">
    <location>
        <begin position="90"/>
        <end position="471"/>
    </location>
</feature>
<evidence type="ECO:0000256" key="4">
    <source>
        <dbReference type="PIRSR" id="PIRSR630664-50"/>
    </source>
</evidence>
<dbReference type="InterPro" id="IPR003953">
    <property type="entry name" value="FAD-dep_OxRdtase_2_FAD-bd"/>
</dbReference>
<dbReference type="EMBL" id="DSOV01000050">
    <property type="protein sequence ID" value="HEN42983.1"/>
    <property type="molecule type" value="Genomic_DNA"/>
</dbReference>
<reference evidence="6" key="1">
    <citation type="journal article" date="2020" name="mSystems">
        <title>Genome- and Community-Level Interaction Insights into Carbon Utilization and Element Cycling Functions of Hydrothermarchaeota in Hydrothermal Sediment.</title>
        <authorList>
            <person name="Zhou Z."/>
            <person name="Liu Y."/>
            <person name="Xu W."/>
            <person name="Pan J."/>
            <person name="Luo Z.H."/>
            <person name="Li M."/>
        </authorList>
    </citation>
    <scope>NUCLEOTIDE SEQUENCE [LARGE SCALE GENOMIC DNA]</scope>
    <source>
        <strain evidence="6">SpSt-349</strain>
    </source>
</reference>
<evidence type="ECO:0000259" key="5">
    <source>
        <dbReference type="Pfam" id="PF00890"/>
    </source>
</evidence>
<dbReference type="GO" id="GO:0009435">
    <property type="term" value="P:NAD+ biosynthetic process"/>
    <property type="evidence" value="ECO:0007669"/>
    <property type="project" value="UniProtKB-UniPathway"/>
</dbReference>
<evidence type="ECO:0000256" key="2">
    <source>
        <dbReference type="ARBA" id="ARBA00022630"/>
    </source>
</evidence>
<evidence type="ECO:0000256" key="3">
    <source>
        <dbReference type="ARBA" id="ARBA00023002"/>
    </source>
</evidence>
<dbReference type="InterPro" id="IPR036188">
    <property type="entry name" value="FAD/NAD-bd_sf"/>
</dbReference>
<evidence type="ECO:0000313" key="6">
    <source>
        <dbReference type="EMBL" id="HEN42983.1"/>
    </source>
</evidence>
<dbReference type="InterPro" id="IPR027477">
    <property type="entry name" value="Succ_DH/fumarate_Rdtase_cat_sf"/>
</dbReference>
<comment type="caution">
    <text evidence="6">The sequence shown here is derived from an EMBL/GenBank/DDBJ whole genome shotgun (WGS) entry which is preliminary data.</text>
</comment>
<dbReference type="Pfam" id="PF00890">
    <property type="entry name" value="FAD_binding_2"/>
    <property type="match status" value="1"/>
</dbReference>
<proteinExistence type="predicted"/>
<dbReference type="PANTHER" id="PTHR11632:SF51">
    <property type="entry name" value="SUCCINATE DEHYDROGENASE [UBIQUINONE] FLAVOPROTEIN SUBUNIT, MITOCHONDRIAL"/>
    <property type="match status" value="1"/>
</dbReference>
<dbReference type="SUPFAM" id="SSF56425">
    <property type="entry name" value="Succinate dehydrogenase/fumarate reductase flavoprotein, catalytic domain"/>
    <property type="match status" value="1"/>
</dbReference>
<feature type="active site" description="Proton acceptor" evidence="4">
    <location>
        <position position="359"/>
    </location>
</feature>
<dbReference type="GO" id="GO:0016491">
    <property type="term" value="F:oxidoreductase activity"/>
    <property type="evidence" value="ECO:0007669"/>
    <property type="project" value="UniProtKB-KW"/>
</dbReference>
<comment type="cofactor">
    <cofactor evidence="1">
        <name>FAD</name>
        <dbReference type="ChEBI" id="CHEBI:57692"/>
    </cofactor>
</comment>
<gene>
    <name evidence="6" type="ORF">ENQ87_11550</name>
</gene>
<dbReference type="PANTHER" id="PTHR11632">
    <property type="entry name" value="SUCCINATE DEHYDROGENASE 2 FLAVOPROTEIN SUBUNIT"/>
    <property type="match status" value="1"/>
</dbReference>
<organism evidence="6">
    <name type="scientific">Geobacter metallireducens</name>
    <dbReference type="NCBI Taxonomy" id="28232"/>
    <lineage>
        <taxon>Bacteria</taxon>
        <taxon>Pseudomonadati</taxon>
        <taxon>Thermodesulfobacteriota</taxon>
        <taxon>Desulfuromonadia</taxon>
        <taxon>Geobacterales</taxon>
        <taxon>Geobacteraceae</taxon>
        <taxon>Geobacter</taxon>
    </lineage>
</organism>
<accession>A0A831U2H2</accession>
<protein>
    <submittedName>
        <fullName evidence="6">FAD-binding protein</fullName>
    </submittedName>
</protein>
<evidence type="ECO:0000256" key="1">
    <source>
        <dbReference type="ARBA" id="ARBA00001974"/>
    </source>
</evidence>
<dbReference type="SUPFAM" id="SSF51905">
    <property type="entry name" value="FAD/NAD(P)-binding domain"/>
    <property type="match status" value="1"/>
</dbReference>
<dbReference type="AlphaFoldDB" id="A0A831U2H2"/>